<feature type="compositionally biased region" description="Basic residues" evidence="1">
    <location>
        <begin position="1"/>
        <end position="10"/>
    </location>
</feature>
<protein>
    <submittedName>
        <fullName evidence="2">Uncharacterized protein</fullName>
    </submittedName>
</protein>
<dbReference type="Proteomes" id="UP000693946">
    <property type="component" value="Linkage Group LG11"/>
</dbReference>
<feature type="compositionally biased region" description="Polar residues" evidence="1">
    <location>
        <begin position="11"/>
        <end position="20"/>
    </location>
</feature>
<sequence length="109" mass="12275">MDKHNVHSSKKAVQTVSVGSSPEWRLASSCASGHSSANKQDAAKVIRRQYACEVGVFSRAVSGDVPWATCGKMIDWERDLVSKFRFHAFDVVEFNQQNTPEMEINDEWK</sequence>
<accession>A0AAV6ST03</accession>
<keyword evidence="3" id="KW-1185">Reference proteome</keyword>
<organism evidence="2 3">
    <name type="scientific">Solea senegalensis</name>
    <name type="common">Senegalese sole</name>
    <dbReference type="NCBI Taxonomy" id="28829"/>
    <lineage>
        <taxon>Eukaryota</taxon>
        <taxon>Metazoa</taxon>
        <taxon>Chordata</taxon>
        <taxon>Craniata</taxon>
        <taxon>Vertebrata</taxon>
        <taxon>Euteleostomi</taxon>
        <taxon>Actinopterygii</taxon>
        <taxon>Neopterygii</taxon>
        <taxon>Teleostei</taxon>
        <taxon>Neoteleostei</taxon>
        <taxon>Acanthomorphata</taxon>
        <taxon>Carangaria</taxon>
        <taxon>Pleuronectiformes</taxon>
        <taxon>Pleuronectoidei</taxon>
        <taxon>Soleidae</taxon>
        <taxon>Solea</taxon>
    </lineage>
</organism>
<evidence type="ECO:0000313" key="3">
    <source>
        <dbReference type="Proteomes" id="UP000693946"/>
    </source>
</evidence>
<dbReference type="AlphaFoldDB" id="A0AAV6ST03"/>
<evidence type="ECO:0000256" key="1">
    <source>
        <dbReference type="SAM" id="MobiDB-lite"/>
    </source>
</evidence>
<dbReference type="EMBL" id="JAGKHQ010000003">
    <property type="protein sequence ID" value="KAG7519766.1"/>
    <property type="molecule type" value="Genomic_DNA"/>
</dbReference>
<reference evidence="2 3" key="1">
    <citation type="journal article" date="2021" name="Sci. Rep.">
        <title>Chromosome anchoring in Senegalese sole (Solea senegalensis) reveals sex-associated markers and genome rearrangements in flatfish.</title>
        <authorList>
            <person name="Guerrero-Cozar I."/>
            <person name="Gomez-Garrido J."/>
            <person name="Berbel C."/>
            <person name="Martinez-Blanch J.F."/>
            <person name="Alioto T."/>
            <person name="Claros M.G."/>
            <person name="Gagnaire P.A."/>
            <person name="Manchado M."/>
        </authorList>
    </citation>
    <scope>NUCLEOTIDE SEQUENCE [LARGE SCALE GENOMIC DNA]</scope>
    <source>
        <strain evidence="2">Sse05_10M</strain>
    </source>
</reference>
<proteinExistence type="predicted"/>
<feature type="region of interest" description="Disordered" evidence="1">
    <location>
        <begin position="1"/>
        <end position="22"/>
    </location>
</feature>
<gene>
    <name evidence="2" type="ORF">JOB18_015542</name>
</gene>
<comment type="caution">
    <text evidence="2">The sequence shown here is derived from an EMBL/GenBank/DDBJ whole genome shotgun (WGS) entry which is preliminary data.</text>
</comment>
<name>A0AAV6ST03_SOLSE</name>
<evidence type="ECO:0000313" key="2">
    <source>
        <dbReference type="EMBL" id="KAG7519766.1"/>
    </source>
</evidence>